<dbReference type="InterPro" id="IPR036271">
    <property type="entry name" value="Tet_transcr_reg_TetR-rel_C_sf"/>
</dbReference>
<dbReference type="InterPro" id="IPR009057">
    <property type="entry name" value="Homeodomain-like_sf"/>
</dbReference>
<evidence type="ECO:0000259" key="6">
    <source>
        <dbReference type="PROSITE" id="PS50977"/>
    </source>
</evidence>
<dbReference type="RefSeq" id="WP_344875669.1">
    <property type="nucleotide sequence ID" value="NZ_BAABAL010000009.1"/>
</dbReference>
<dbReference type="Pfam" id="PF02909">
    <property type="entry name" value="TetR_C_1"/>
    <property type="match status" value="1"/>
</dbReference>
<dbReference type="SUPFAM" id="SSF48498">
    <property type="entry name" value="Tetracyclin repressor-like, C-terminal domain"/>
    <property type="match status" value="1"/>
</dbReference>
<dbReference type="EMBL" id="BAABAL010000009">
    <property type="protein sequence ID" value="GAA4008482.1"/>
    <property type="molecule type" value="Genomic_DNA"/>
</dbReference>
<dbReference type="SUPFAM" id="SSF46689">
    <property type="entry name" value="Homeodomain-like"/>
    <property type="match status" value="1"/>
</dbReference>
<evidence type="ECO:0000256" key="5">
    <source>
        <dbReference type="PROSITE-ProRule" id="PRU00335"/>
    </source>
</evidence>
<dbReference type="PANTHER" id="PTHR30055:SF151">
    <property type="entry name" value="TRANSCRIPTIONAL REGULATORY PROTEIN"/>
    <property type="match status" value="1"/>
</dbReference>
<dbReference type="InterPro" id="IPR050109">
    <property type="entry name" value="HTH-type_TetR-like_transc_reg"/>
</dbReference>
<evidence type="ECO:0000256" key="3">
    <source>
        <dbReference type="ARBA" id="ARBA00023125"/>
    </source>
</evidence>
<evidence type="ECO:0000313" key="8">
    <source>
        <dbReference type="Proteomes" id="UP001501747"/>
    </source>
</evidence>
<gene>
    <name evidence="7" type="ORF">GCM10022247_33350</name>
</gene>
<keyword evidence="1" id="KW-0678">Repressor</keyword>
<feature type="DNA-binding region" description="H-T-H motif" evidence="5">
    <location>
        <begin position="35"/>
        <end position="54"/>
    </location>
</feature>
<keyword evidence="4" id="KW-0804">Transcription</keyword>
<dbReference type="PRINTS" id="PR00400">
    <property type="entry name" value="TETREPRESSOR"/>
</dbReference>
<keyword evidence="8" id="KW-1185">Reference proteome</keyword>
<evidence type="ECO:0000256" key="1">
    <source>
        <dbReference type="ARBA" id="ARBA00022491"/>
    </source>
</evidence>
<evidence type="ECO:0000256" key="4">
    <source>
        <dbReference type="ARBA" id="ARBA00023163"/>
    </source>
</evidence>
<dbReference type="PROSITE" id="PS50977">
    <property type="entry name" value="HTH_TETR_2"/>
    <property type="match status" value="1"/>
</dbReference>
<keyword evidence="2" id="KW-0805">Transcription regulation</keyword>
<name>A0ABP7S9G0_9PSEU</name>
<dbReference type="Gene3D" id="1.10.357.10">
    <property type="entry name" value="Tetracycline Repressor, domain 2"/>
    <property type="match status" value="1"/>
</dbReference>
<organism evidence="7 8">
    <name type="scientific">Allokutzneria multivorans</name>
    <dbReference type="NCBI Taxonomy" id="1142134"/>
    <lineage>
        <taxon>Bacteria</taxon>
        <taxon>Bacillati</taxon>
        <taxon>Actinomycetota</taxon>
        <taxon>Actinomycetes</taxon>
        <taxon>Pseudonocardiales</taxon>
        <taxon>Pseudonocardiaceae</taxon>
        <taxon>Allokutzneria</taxon>
    </lineage>
</organism>
<dbReference type="InterPro" id="IPR001647">
    <property type="entry name" value="HTH_TetR"/>
</dbReference>
<dbReference type="InterPro" id="IPR003012">
    <property type="entry name" value="Tet_transcr_reg_TetR"/>
</dbReference>
<dbReference type="Proteomes" id="UP001501747">
    <property type="component" value="Unassembled WGS sequence"/>
</dbReference>
<sequence>MSDKRTRAPRNTLNPELIVTTALGLMKTEGVEAFSLRALAKELGVGPMALYTYFRNKDELIDAVRDHLFSTRKLSSAQGPWQQQLRSVATGLRELLLEHPCLLRILASRPLKGPETAAATETVVRALREAGFSKENAARAHTSLFTFVLGAALWESQMNAEKQDPEGRRRLRATMAAVSEVDYPTVVDLAGELAATSGGDAQFEFGLTALIMGLEPFTTPRRSS</sequence>
<dbReference type="Pfam" id="PF00440">
    <property type="entry name" value="TetR_N"/>
    <property type="match status" value="1"/>
</dbReference>
<accession>A0ABP7S9G0</accession>
<dbReference type="Gene3D" id="1.10.10.60">
    <property type="entry name" value="Homeodomain-like"/>
    <property type="match status" value="1"/>
</dbReference>
<evidence type="ECO:0000256" key="2">
    <source>
        <dbReference type="ARBA" id="ARBA00023015"/>
    </source>
</evidence>
<dbReference type="PANTHER" id="PTHR30055">
    <property type="entry name" value="HTH-TYPE TRANSCRIPTIONAL REGULATOR RUTR"/>
    <property type="match status" value="1"/>
</dbReference>
<keyword evidence="3 5" id="KW-0238">DNA-binding</keyword>
<protein>
    <submittedName>
        <fullName evidence="7">TetR/AcrR family transcriptional regulator C-terminal domain-containing protein</fullName>
    </submittedName>
</protein>
<dbReference type="PRINTS" id="PR00455">
    <property type="entry name" value="HTHTETR"/>
</dbReference>
<feature type="domain" description="HTH tetR-type" evidence="6">
    <location>
        <begin position="12"/>
        <end position="72"/>
    </location>
</feature>
<reference evidence="8" key="1">
    <citation type="journal article" date="2019" name="Int. J. Syst. Evol. Microbiol.">
        <title>The Global Catalogue of Microorganisms (GCM) 10K type strain sequencing project: providing services to taxonomists for standard genome sequencing and annotation.</title>
        <authorList>
            <consortium name="The Broad Institute Genomics Platform"/>
            <consortium name="The Broad Institute Genome Sequencing Center for Infectious Disease"/>
            <person name="Wu L."/>
            <person name="Ma J."/>
        </authorList>
    </citation>
    <scope>NUCLEOTIDE SEQUENCE [LARGE SCALE GENOMIC DNA]</scope>
    <source>
        <strain evidence="8">JCM 17342</strain>
    </source>
</reference>
<dbReference type="InterPro" id="IPR004111">
    <property type="entry name" value="Repressor_TetR_C"/>
</dbReference>
<proteinExistence type="predicted"/>
<comment type="caution">
    <text evidence="7">The sequence shown here is derived from an EMBL/GenBank/DDBJ whole genome shotgun (WGS) entry which is preliminary data.</text>
</comment>
<evidence type="ECO:0000313" key="7">
    <source>
        <dbReference type="EMBL" id="GAA4008482.1"/>
    </source>
</evidence>